<evidence type="ECO:0000313" key="5">
    <source>
        <dbReference type="EMBL" id="QBS46647.1"/>
    </source>
</evidence>
<keyword evidence="4" id="KW-0949">S-adenosyl-L-methionine</keyword>
<dbReference type="AlphaFoldDB" id="A0A482PEC2"/>
<dbReference type="Pfam" id="PF01795">
    <property type="entry name" value="Methyltransf_5"/>
    <property type="match status" value="1"/>
</dbReference>
<dbReference type="PANTHER" id="PTHR11265">
    <property type="entry name" value="S-ADENOSYL-METHYLTRANSFERASE MRAW"/>
    <property type="match status" value="1"/>
</dbReference>
<keyword evidence="3 5" id="KW-0808">Transferase</keyword>
<evidence type="ECO:0000256" key="4">
    <source>
        <dbReference type="ARBA" id="ARBA00022691"/>
    </source>
</evidence>
<reference evidence="5" key="1">
    <citation type="submission" date="2018-09" db="EMBL/GenBank/DDBJ databases">
        <authorList>
            <person name="Xu H.-J."/>
        </authorList>
    </citation>
    <scope>NUCLEOTIDE SEQUENCE</scope>
</reference>
<evidence type="ECO:0000256" key="2">
    <source>
        <dbReference type="ARBA" id="ARBA00022603"/>
    </source>
</evidence>
<dbReference type="SUPFAM" id="SSF53335">
    <property type="entry name" value="S-adenosyl-L-methionine-dependent methyltransferases"/>
    <property type="match status" value="1"/>
</dbReference>
<dbReference type="Gene3D" id="3.40.50.150">
    <property type="entry name" value="Vaccinia Virus protein VP39"/>
    <property type="match status" value="1"/>
</dbReference>
<dbReference type="GO" id="GO:0071424">
    <property type="term" value="F:rRNA (cytosine-N4-)-methyltransferase activity"/>
    <property type="evidence" value="ECO:0007669"/>
    <property type="project" value="TreeGrafter"/>
</dbReference>
<evidence type="ECO:0000256" key="3">
    <source>
        <dbReference type="ARBA" id="ARBA00022679"/>
    </source>
</evidence>
<comment type="similarity">
    <text evidence="1">Belongs to the methyltransferase superfamily. RsmH family.</text>
</comment>
<organism evidence="5">
    <name type="scientific">Nilaparvata lugens</name>
    <name type="common">Brown planthopper</name>
    <dbReference type="NCBI Taxonomy" id="108931"/>
    <lineage>
        <taxon>Eukaryota</taxon>
        <taxon>Metazoa</taxon>
        <taxon>Ecdysozoa</taxon>
        <taxon>Arthropoda</taxon>
        <taxon>Hexapoda</taxon>
        <taxon>Insecta</taxon>
        <taxon>Pterygota</taxon>
        <taxon>Neoptera</taxon>
        <taxon>Paraneoptera</taxon>
        <taxon>Hemiptera</taxon>
        <taxon>Auchenorrhyncha</taxon>
        <taxon>Fulgoroidea</taxon>
        <taxon>Delphacidae</taxon>
        <taxon>Delphacinae</taxon>
        <taxon>Nilaparvata</taxon>
    </lineage>
</organism>
<dbReference type="PANTHER" id="PTHR11265:SF0">
    <property type="entry name" value="12S RRNA N4-METHYLCYTIDINE METHYLTRANSFERASE"/>
    <property type="match status" value="1"/>
</dbReference>
<dbReference type="EMBL" id="MH988714">
    <property type="protein sequence ID" value="QBS46647.1"/>
    <property type="molecule type" value="mRNA"/>
</dbReference>
<evidence type="ECO:0000256" key="1">
    <source>
        <dbReference type="ARBA" id="ARBA00010396"/>
    </source>
</evidence>
<dbReference type="NCBIfam" id="TIGR00006">
    <property type="entry name" value="16S rRNA (cytosine(1402)-N(4))-methyltransferase RsmH"/>
    <property type="match status" value="1"/>
</dbReference>
<keyword evidence="2 5" id="KW-0489">Methyltransferase</keyword>
<dbReference type="InterPro" id="IPR023397">
    <property type="entry name" value="SAM-dep_MeTrfase_MraW_recog"/>
</dbReference>
<dbReference type="InterPro" id="IPR002903">
    <property type="entry name" value="RsmH"/>
</dbReference>
<dbReference type="InterPro" id="IPR029063">
    <property type="entry name" value="SAM-dependent_MTases_sf"/>
</dbReference>
<sequence>MPSVTYLYHSRLGSNFVCLKFIGHSLCVDSTNRVVRHLSNCIGNPFNVSARKFSNYKETPEALSARKLSETKEKPLHIPVMKEEVLENAGLNNESVFLDMTFGAGGHTQSILDKYSSSKAYCLDRDPVAYQMACDLQTKYPERVVPLLGKFSELPGLLKEQDARQNYFDAILFDFGCSSMQFDEGGRGFSVSKNGPLDMRMDGNRHPQNPTAADVLATADEHDLYKIFKVYGEEKKARKIARAVVEARYLFTPLQTTRELADLISSVLVNETRTDKLDRHTHVATKIFQALRIFVNNELNEINYGLLLAQRYLRIGGRLITICFHSLEDLIVKRHITGNMTDNEINMLPLQYVDNSRWHDRQSIDEFTSSHWQPLLKHVLVPSDYEVESNPRSRSAKIRAAVRVS</sequence>
<name>A0A482PEC2_NILLU</name>
<dbReference type="HAMAP" id="MF_01007">
    <property type="entry name" value="16SrRNA_methyltr_H"/>
    <property type="match status" value="1"/>
</dbReference>
<dbReference type="GO" id="GO:0070475">
    <property type="term" value="P:rRNA base methylation"/>
    <property type="evidence" value="ECO:0007669"/>
    <property type="project" value="TreeGrafter"/>
</dbReference>
<dbReference type="OrthoDB" id="16290at2759"/>
<protein>
    <submittedName>
        <fullName evidence="5">S-adenosyl-L-methionine-dependent methyltransferase</fullName>
    </submittedName>
</protein>
<proteinExistence type="evidence at transcript level"/>
<dbReference type="Gene3D" id="1.10.150.170">
    <property type="entry name" value="Putative methyltransferase TM0872, insert domain"/>
    <property type="match status" value="1"/>
</dbReference>
<dbReference type="SUPFAM" id="SSF81799">
    <property type="entry name" value="Putative methyltransferase TM0872, insert domain"/>
    <property type="match status" value="1"/>
</dbReference>
<accession>A0A482PEC2</accession>